<proteinExistence type="predicted"/>
<accession>A0A5B7FUR0</accession>
<keyword evidence="2" id="KW-1185">Reference proteome</keyword>
<comment type="caution">
    <text evidence="1">The sequence shown here is derived from an EMBL/GenBank/DDBJ whole genome shotgun (WGS) entry which is preliminary data.</text>
</comment>
<evidence type="ECO:0000313" key="1">
    <source>
        <dbReference type="EMBL" id="MPC48628.1"/>
    </source>
</evidence>
<organism evidence="1 2">
    <name type="scientific">Portunus trituberculatus</name>
    <name type="common">Swimming crab</name>
    <name type="synonym">Neptunus trituberculatus</name>
    <dbReference type="NCBI Taxonomy" id="210409"/>
    <lineage>
        <taxon>Eukaryota</taxon>
        <taxon>Metazoa</taxon>
        <taxon>Ecdysozoa</taxon>
        <taxon>Arthropoda</taxon>
        <taxon>Crustacea</taxon>
        <taxon>Multicrustacea</taxon>
        <taxon>Malacostraca</taxon>
        <taxon>Eumalacostraca</taxon>
        <taxon>Eucarida</taxon>
        <taxon>Decapoda</taxon>
        <taxon>Pleocyemata</taxon>
        <taxon>Brachyura</taxon>
        <taxon>Eubrachyura</taxon>
        <taxon>Portunoidea</taxon>
        <taxon>Portunidae</taxon>
        <taxon>Portuninae</taxon>
        <taxon>Portunus</taxon>
    </lineage>
</organism>
<dbReference type="Proteomes" id="UP000324222">
    <property type="component" value="Unassembled WGS sequence"/>
</dbReference>
<protein>
    <submittedName>
        <fullName evidence="1">Uncharacterized protein</fullName>
    </submittedName>
</protein>
<sequence>MHKFASWPGRNEIFLHQTRQSLPLNNLPFNITKLGGIHGNTPCQPSLHFQSDYACLSEQLSVVGKGGARDMTPADRGAAGMET</sequence>
<dbReference type="EMBL" id="VSRR010008384">
    <property type="protein sequence ID" value="MPC48628.1"/>
    <property type="molecule type" value="Genomic_DNA"/>
</dbReference>
<gene>
    <name evidence="1" type="ORF">E2C01_042407</name>
</gene>
<evidence type="ECO:0000313" key="2">
    <source>
        <dbReference type="Proteomes" id="UP000324222"/>
    </source>
</evidence>
<name>A0A5B7FUR0_PORTR</name>
<dbReference type="AlphaFoldDB" id="A0A5B7FUR0"/>
<reference evidence="1 2" key="1">
    <citation type="submission" date="2019-05" db="EMBL/GenBank/DDBJ databases">
        <title>Another draft genome of Portunus trituberculatus and its Hox gene families provides insights of decapod evolution.</title>
        <authorList>
            <person name="Jeong J.-H."/>
            <person name="Song I."/>
            <person name="Kim S."/>
            <person name="Choi T."/>
            <person name="Kim D."/>
            <person name="Ryu S."/>
            <person name="Kim W."/>
        </authorList>
    </citation>
    <scope>NUCLEOTIDE SEQUENCE [LARGE SCALE GENOMIC DNA]</scope>
    <source>
        <tissue evidence="1">Muscle</tissue>
    </source>
</reference>